<dbReference type="GeneID" id="80550497"/>
<keyword evidence="2" id="KW-1185">Reference proteome</keyword>
<proteinExistence type="predicted"/>
<organism evidence="1 2">
    <name type="scientific">Perilla mosaic virus</name>
    <dbReference type="NCBI Taxonomy" id="2483037"/>
    <lineage>
        <taxon>Viruses</taxon>
        <taxon>Riboviria</taxon>
        <taxon>Orthornavirae</taxon>
        <taxon>Negarnaviricota</taxon>
        <taxon>Polyploviricotina</taxon>
        <taxon>Bunyaviricetes</taxon>
        <taxon>Elliovirales</taxon>
        <taxon>Fimoviridae</taxon>
        <taxon>Emaravirus</taxon>
        <taxon>Emaravirus perillae</taxon>
    </lineage>
</organism>
<accession>A0A6F8PH47</accession>
<name>A0A6F8PH47_9VIRU</name>
<dbReference type="RefSeq" id="YP_010840058.1">
    <property type="nucleotide sequence ID" value="NC_078373.1"/>
</dbReference>
<protein>
    <submittedName>
        <fullName evidence="1">Uncharacterized protein</fullName>
    </submittedName>
</protein>
<sequence length="253" mass="29731">MTTQNSQFPNNAIQDLDYKKMNMLGLRKPKDEWVEKLENAIEDGYNPNNVKMLTVSFVKLIDNVHLAFKMVDHCDAISSIEGYYETVKLLICTLYALTDVSRDDCNRLKELCDKKLSLIVYKERIRGICERYKGAPWSAQINEPAISYNRENEYAYELLKINNLSGPRSLRESAYREISQRFKDLNYRNGFKNDLEHLRETRPDIPFRLYQGLSSNDPALFYKQCATYLRMENDNFILHKICSVDELYNMMIV</sequence>
<gene>
    <name evidence="1" type="primary">P6a</name>
</gene>
<evidence type="ECO:0000313" key="1">
    <source>
        <dbReference type="EMBL" id="BBM96183.1"/>
    </source>
</evidence>
<reference evidence="1" key="1">
    <citation type="journal article" date="2020" name="Phytopathology">
        <title>Perilla mosaic virus is a highly divergent emaravirus transmitted by Shevtchenkella sp. (Acari: Eriophyidae).</title>
        <authorList>
            <person name="Kubota K."/>
            <person name="Usugi T."/>
            <person name="Tomitaka Y."/>
            <person name="Shimomoto Y."/>
            <person name="Takeuchi S."/>
            <person name="Kadono F."/>
            <person name="Yanagisawa H."/>
            <person name="Chiaki Y."/>
            <person name="Tsuda S."/>
        </authorList>
    </citation>
    <scope>NUCLEOTIDE SEQUENCE</scope>
    <source>
        <strain evidence="1">Kochi_Nankoku_2011</strain>
    </source>
</reference>
<dbReference type="Proteomes" id="UP000678595">
    <property type="component" value="Genome"/>
</dbReference>
<evidence type="ECO:0000313" key="2">
    <source>
        <dbReference type="Proteomes" id="UP000678595"/>
    </source>
</evidence>
<dbReference type="EMBL" id="LC496096">
    <property type="protein sequence ID" value="BBM96183.1"/>
    <property type="molecule type" value="Genomic_RNA"/>
</dbReference>
<dbReference type="KEGG" id="vg:80550497"/>